<comment type="subcellular location">
    <subcellularLocation>
        <location evidence="1">Membrane</location>
        <topology evidence="1">Multi-pass membrane protein</topology>
    </subcellularLocation>
</comment>
<evidence type="ECO:0000256" key="3">
    <source>
        <dbReference type="ARBA" id="ARBA00022989"/>
    </source>
</evidence>
<sequence length="235" mass="25729">MIFTAFARALAQLGDRPFRRTLLLGLGLTLALLAGATVLFVGGIEWLTPDSFTLPWIGEITWIDNIASVAGVLLMLALSVFLMVPVAAAFTGLFLDDVADAVEARHYPELEPARRIGMLEGLRDALSFLGVLIAVNLVALVIYLLLAPAAPFVFWAVNGFLLGREYYQMVAIRRLGREGARRARRRHTGTIWLAGALMAVPLTVPVVNLLVPILGAASFTHLFHMLEQRDARRRG</sequence>
<evidence type="ECO:0000256" key="4">
    <source>
        <dbReference type="ARBA" id="ARBA00023136"/>
    </source>
</evidence>
<dbReference type="Pfam" id="PF07264">
    <property type="entry name" value="EI24"/>
    <property type="match status" value="1"/>
</dbReference>
<organism evidence="5 6">
    <name type="scientific">Brevirhabdus pacifica</name>
    <dbReference type="NCBI Taxonomy" id="1267768"/>
    <lineage>
        <taxon>Bacteria</taxon>
        <taxon>Pseudomonadati</taxon>
        <taxon>Pseudomonadota</taxon>
        <taxon>Alphaproteobacteria</taxon>
        <taxon>Rhodobacterales</taxon>
        <taxon>Paracoccaceae</taxon>
        <taxon>Brevirhabdus</taxon>
    </lineage>
</organism>
<dbReference type="OrthoDB" id="5421146at2"/>
<accession>A0A1U7DKI4</accession>
<accession>A0A2M9DCI6</accession>
<keyword evidence="6" id="KW-1185">Reference proteome</keyword>
<gene>
    <name evidence="5" type="ORF">BV394_12235</name>
</gene>
<keyword evidence="2" id="KW-0812">Transmembrane</keyword>
<evidence type="ECO:0000256" key="1">
    <source>
        <dbReference type="ARBA" id="ARBA00004141"/>
    </source>
</evidence>
<dbReference type="EMBL" id="CP019124">
    <property type="protein sequence ID" value="APX90403.1"/>
    <property type="molecule type" value="Genomic_DNA"/>
</dbReference>
<dbReference type="InterPro" id="IPR059112">
    <property type="entry name" value="CysZ/EI24"/>
</dbReference>
<evidence type="ECO:0000313" key="6">
    <source>
        <dbReference type="Proteomes" id="UP000187266"/>
    </source>
</evidence>
<keyword evidence="3" id="KW-1133">Transmembrane helix</keyword>
<dbReference type="AlphaFoldDB" id="A0A1U7DKI4"/>
<reference evidence="5 6" key="1">
    <citation type="submission" date="2017-01" db="EMBL/GenBank/DDBJ databases">
        <title>Genomic analysis of Xuhuaishuia manganoxidans DY6-4.</title>
        <authorList>
            <person name="Wang X."/>
        </authorList>
    </citation>
    <scope>NUCLEOTIDE SEQUENCE [LARGE SCALE GENOMIC DNA]</scope>
    <source>
        <strain evidence="5 6">DY6-4</strain>
    </source>
</reference>
<keyword evidence="4" id="KW-0472">Membrane</keyword>
<name>A0A1U7DKI4_9RHOB</name>
<evidence type="ECO:0000313" key="5">
    <source>
        <dbReference type="EMBL" id="APX90403.1"/>
    </source>
</evidence>
<dbReference type="STRING" id="1267768.BV394_12235"/>
<evidence type="ECO:0000256" key="2">
    <source>
        <dbReference type="ARBA" id="ARBA00022692"/>
    </source>
</evidence>
<protein>
    <submittedName>
        <fullName evidence="5">Uncharacterized protein</fullName>
    </submittedName>
</protein>
<dbReference type="RefSeq" id="WP_076980421.1">
    <property type="nucleotide sequence ID" value="NZ_CP019124.1"/>
</dbReference>
<dbReference type="Proteomes" id="UP000187266">
    <property type="component" value="Chromosome"/>
</dbReference>
<proteinExistence type="predicted"/>